<evidence type="ECO:0000256" key="2">
    <source>
        <dbReference type="ARBA" id="ARBA00022475"/>
    </source>
</evidence>
<reference evidence="8 9" key="1">
    <citation type="journal article" date="2019" name="Int. J. Syst. Evol. Microbiol.">
        <title>The Global Catalogue of Microorganisms (GCM) 10K type strain sequencing project: providing services to taxonomists for standard genome sequencing and annotation.</title>
        <authorList>
            <consortium name="The Broad Institute Genomics Platform"/>
            <consortium name="The Broad Institute Genome Sequencing Center for Infectious Disease"/>
            <person name="Wu L."/>
            <person name="Ma J."/>
        </authorList>
    </citation>
    <scope>NUCLEOTIDE SEQUENCE [LARGE SCALE GENOMIC DNA]</scope>
    <source>
        <strain evidence="8 9">JCM 15515</strain>
    </source>
</reference>
<comment type="subcellular location">
    <subcellularLocation>
        <location evidence="1">Cell membrane</location>
        <topology evidence="1">Multi-pass membrane protein</topology>
    </subcellularLocation>
</comment>
<dbReference type="InterPro" id="IPR037185">
    <property type="entry name" value="EmrE-like"/>
</dbReference>
<gene>
    <name evidence="8" type="ORF">GCM10009108_18930</name>
</gene>
<dbReference type="PANTHER" id="PTHR32322:SF18">
    <property type="entry name" value="S-ADENOSYLMETHIONINE_S-ADENOSYLHOMOCYSTEINE TRANSPORTER"/>
    <property type="match status" value="1"/>
</dbReference>
<evidence type="ECO:0000313" key="8">
    <source>
        <dbReference type="EMBL" id="GAA0779917.1"/>
    </source>
</evidence>
<feature type="transmembrane region" description="Helical" evidence="6">
    <location>
        <begin position="266"/>
        <end position="283"/>
    </location>
</feature>
<name>A0ABN1KZR5_9BURK</name>
<feature type="transmembrane region" description="Helical" evidence="6">
    <location>
        <begin position="28"/>
        <end position="49"/>
    </location>
</feature>
<sequence length="310" mass="33166">MTDGARTAVLSFAIVHPPSGIPLNARQLFGLVLLTLMWGLNWPVMKLGLHEWSPLWFRAFTMAGGTLVLLAYYGRRGIALLPRGARQWRSVVVLGLPNVMGWHGLSIIGVAHLPAGRAAILGFTMPVFTVLLSVLFYGERFTARLGLAVAAVLVALALLLWNELSSLAGSPAGIAWMQAAAFCWALGTVWMQRANLTLAPETLLIWMLGLSSLALGLLASALEPAPHWPAGALMWGVLAWSMLLNYGAAQVIWFAMARALPPSTSAMSVTAIPIVGILSSMLIGEQPGWQDGLATVCVVVAICAVLLKRR</sequence>
<feature type="transmembrane region" description="Helical" evidence="6">
    <location>
        <begin position="145"/>
        <end position="161"/>
    </location>
</feature>
<keyword evidence="4 6" id="KW-1133">Transmembrane helix</keyword>
<evidence type="ECO:0000259" key="7">
    <source>
        <dbReference type="Pfam" id="PF00892"/>
    </source>
</evidence>
<evidence type="ECO:0000256" key="3">
    <source>
        <dbReference type="ARBA" id="ARBA00022692"/>
    </source>
</evidence>
<evidence type="ECO:0000256" key="5">
    <source>
        <dbReference type="ARBA" id="ARBA00023136"/>
    </source>
</evidence>
<feature type="transmembrane region" description="Helical" evidence="6">
    <location>
        <begin position="93"/>
        <end position="113"/>
    </location>
</feature>
<feature type="transmembrane region" description="Helical" evidence="6">
    <location>
        <begin position="55"/>
        <end position="73"/>
    </location>
</feature>
<feature type="transmembrane region" description="Helical" evidence="6">
    <location>
        <begin position="289"/>
        <end position="307"/>
    </location>
</feature>
<evidence type="ECO:0000256" key="6">
    <source>
        <dbReference type="SAM" id="Phobius"/>
    </source>
</evidence>
<evidence type="ECO:0000256" key="4">
    <source>
        <dbReference type="ARBA" id="ARBA00022989"/>
    </source>
</evidence>
<dbReference type="InterPro" id="IPR000620">
    <property type="entry name" value="EamA_dom"/>
</dbReference>
<dbReference type="InterPro" id="IPR050638">
    <property type="entry name" value="AA-Vitamin_Transporters"/>
</dbReference>
<evidence type="ECO:0000313" key="9">
    <source>
        <dbReference type="Proteomes" id="UP001500573"/>
    </source>
</evidence>
<protein>
    <submittedName>
        <fullName evidence="8">DMT family transporter</fullName>
    </submittedName>
</protein>
<feature type="domain" description="EamA" evidence="7">
    <location>
        <begin position="29"/>
        <end position="160"/>
    </location>
</feature>
<dbReference type="SUPFAM" id="SSF103481">
    <property type="entry name" value="Multidrug resistance efflux transporter EmrE"/>
    <property type="match status" value="2"/>
</dbReference>
<keyword evidence="3 6" id="KW-0812">Transmembrane</keyword>
<feature type="transmembrane region" description="Helical" evidence="6">
    <location>
        <begin position="234"/>
        <end position="254"/>
    </location>
</feature>
<feature type="transmembrane region" description="Helical" evidence="6">
    <location>
        <begin position="173"/>
        <end position="191"/>
    </location>
</feature>
<dbReference type="Pfam" id="PF00892">
    <property type="entry name" value="EamA"/>
    <property type="match status" value="2"/>
</dbReference>
<evidence type="ECO:0000256" key="1">
    <source>
        <dbReference type="ARBA" id="ARBA00004651"/>
    </source>
</evidence>
<dbReference type="EMBL" id="BAAAEX010000010">
    <property type="protein sequence ID" value="GAA0779917.1"/>
    <property type="molecule type" value="Genomic_DNA"/>
</dbReference>
<feature type="transmembrane region" description="Helical" evidence="6">
    <location>
        <begin position="203"/>
        <end position="222"/>
    </location>
</feature>
<dbReference type="Proteomes" id="UP001500573">
    <property type="component" value="Unassembled WGS sequence"/>
</dbReference>
<keyword evidence="9" id="KW-1185">Reference proteome</keyword>
<keyword evidence="5 6" id="KW-0472">Membrane</keyword>
<keyword evidence="2" id="KW-1003">Cell membrane</keyword>
<feature type="domain" description="EamA" evidence="7">
    <location>
        <begin position="173"/>
        <end position="306"/>
    </location>
</feature>
<comment type="caution">
    <text evidence="8">The sequence shown here is derived from an EMBL/GenBank/DDBJ whole genome shotgun (WGS) entry which is preliminary data.</text>
</comment>
<dbReference type="PANTHER" id="PTHR32322">
    <property type="entry name" value="INNER MEMBRANE TRANSPORTER"/>
    <property type="match status" value="1"/>
</dbReference>
<organism evidence="8 9">
    <name type="scientific">Castellaniella ginsengisoli</name>
    <dbReference type="NCBI Taxonomy" id="546114"/>
    <lineage>
        <taxon>Bacteria</taxon>
        <taxon>Pseudomonadati</taxon>
        <taxon>Pseudomonadota</taxon>
        <taxon>Betaproteobacteria</taxon>
        <taxon>Burkholderiales</taxon>
        <taxon>Alcaligenaceae</taxon>
        <taxon>Castellaniella</taxon>
    </lineage>
</organism>
<accession>A0ABN1KZR5</accession>
<proteinExistence type="predicted"/>
<feature type="transmembrane region" description="Helical" evidence="6">
    <location>
        <begin position="119"/>
        <end position="138"/>
    </location>
</feature>